<feature type="region of interest" description="Disordered" evidence="1">
    <location>
        <begin position="70"/>
        <end position="126"/>
    </location>
</feature>
<sequence>MRASALGQLRVGMNIEALTIDEVKSKIKSIRNTYYLELDKIEKSGCVKRKPKAKWFDEYDSFVKPVSIRRKTIDNMNTPNSNESGSSNSNEPRPSLVPRSENGLENESAEETPRFSPPTKPKQGKLSQISNMINDLREINDNTQYEEADLDLFGKSVSAQMKKLTEEQAVIAKEKIQKYRVLLIVATPDSLPAASLPPHTKLLFFRDG</sequence>
<proteinExistence type="predicted"/>
<protein>
    <recommendedName>
        <fullName evidence="4">MADF domain-containing protein</fullName>
    </recommendedName>
</protein>
<dbReference type="EMBL" id="FZQP02006870">
    <property type="protein sequence ID" value="VVD04489.1"/>
    <property type="molecule type" value="Genomic_DNA"/>
</dbReference>
<feature type="compositionally biased region" description="Low complexity" evidence="1">
    <location>
        <begin position="77"/>
        <end position="94"/>
    </location>
</feature>
<organism evidence="2 3">
    <name type="scientific">Leptidea sinapis</name>
    <dbReference type="NCBI Taxonomy" id="189913"/>
    <lineage>
        <taxon>Eukaryota</taxon>
        <taxon>Metazoa</taxon>
        <taxon>Ecdysozoa</taxon>
        <taxon>Arthropoda</taxon>
        <taxon>Hexapoda</taxon>
        <taxon>Insecta</taxon>
        <taxon>Pterygota</taxon>
        <taxon>Neoptera</taxon>
        <taxon>Endopterygota</taxon>
        <taxon>Lepidoptera</taxon>
        <taxon>Glossata</taxon>
        <taxon>Ditrysia</taxon>
        <taxon>Papilionoidea</taxon>
        <taxon>Pieridae</taxon>
        <taxon>Dismorphiinae</taxon>
        <taxon>Leptidea</taxon>
    </lineage>
</organism>
<keyword evidence="3" id="KW-1185">Reference proteome</keyword>
<evidence type="ECO:0008006" key="4">
    <source>
        <dbReference type="Google" id="ProtNLM"/>
    </source>
</evidence>
<gene>
    <name evidence="2" type="ORF">LSINAPIS_LOCUS14232</name>
</gene>
<reference evidence="2 3" key="1">
    <citation type="submission" date="2017-07" db="EMBL/GenBank/DDBJ databases">
        <authorList>
            <person name="Talla V."/>
            <person name="Backstrom N."/>
        </authorList>
    </citation>
    <scope>NUCLEOTIDE SEQUENCE [LARGE SCALE GENOMIC DNA]</scope>
</reference>
<evidence type="ECO:0000256" key="1">
    <source>
        <dbReference type="SAM" id="MobiDB-lite"/>
    </source>
</evidence>
<dbReference type="AlphaFoldDB" id="A0A5E4R542"/>
<evidence type="ECO:0000313" key="2">
    <source>
        <dbReference type="EMBL" id="VVD04489.1"/>
    </source>
</evidence>
<accession>A0A5E4R542</accession>
<dbReference type="Proteomes" id="UP000324832">
    <property type="component" value="Unassembled WGS sequence"/>
</dbReference>
<evidence type="ECO:0000313" key="3">
    <source>
        <dbReference type="Proteomes" id="UP000324832"/>
    </source>
</evidence>
<name>A0A5E4R542_9NEOP</name>